<keyword evidence="3 5" id="KW-0560">Oxidoreductase</keyword>
<evidence type="ECO:0000256" key="3">
    <source>
        <dbReference type="ARBA" id="ARBA00023002"/>
    </source>
</evidence>
<feature type="region of interest" description="Disordered" evidence="6">
    <location>
        <begin position="1"/>
        <end position="33"/>
    </location>
</feature>
<comment type="caution">
    <text evidence="8">The sequence shown here is derived from an EMBL/GenBank/DDBJ whole genome shotgun (WGS) entry which is preliminary data.</text>
</comment>
<dbReference type="PRINTS" id="PR00682">
    <property type="entry name" value="IPNSYNTHASE"/>
</dbReference>
<feature type="domain" description="Fe2OG dioxygenase" evidence="7">
    <location>
        <begin position="187"/>
        <end position="300"/>
    </location>
</feature>
<feature type="compositionally biased region" description="Polar residues" evidence="6">
    <location>
        <begin position="14"/>
        <end position="27"/>
    </location>
</feature>
<dbReference type="EMBL" id="CAICTM010000301">
    <property type="protein sequence ID" value="CAB9507350.1"/>
    <property type="molecule type" value="Genomic_DNA"/>
</dbReference>
<keyword evidence="4 5" id="KW-0408">Iron</keyword>
<dbReference type="PROSITE" id="PS51471">
    <property type="entry name" value="FE2OG_OXY"/>
    <property type="match status" value="1"/>
</dbReference>
<organism evidence="8 9">
    <name type="scientific">Seminavis robusta</name>
    <dbReference type="NCBI Taxonomy" id="568900"/>
    <lineage>
        <taxon>Eukaryota</taxon>
        <taxon>Sar</taxon>
        <taxon>Stramenopiles</taxon>
        <taxon>Ochrophyta</taxon>
        <taxon>Bacillariophyta</taxon>
        <taxon>Bacillariophyceae</taxon>
        <taxon>Bacillariophycidae</taxon>
        <taxon>Naviculales</taxon>
        <taxon>Naviculaceae</taxon>
        <taxon>Seminavis</taxon>
    </lineage>
</organism>
<name>A0A9N8DVA9_9STRA</name>
<dbReference type="Pfam" id="PF03171">
    <property type="entry name" value="2OG-FeII_Oxy"/>
    <property type="match status" value="1"/>
</dbReference>
<dbReference type="SUPFAM" id="SSF51197">
    <property type="entry name" value="Clavaminate synthase-like"/>
    <property type="match status" value="1"/>
</dbReference>
<gene>
    <name evidence="8" type="ORF">SEMRO_302_G112250.1</name>
</gene>
<comment type="similarity">
    <text evidence="1 5">Belongs to the iron/ascorbate-dependent oxidoreductase family.</text>
</comment>
<evidence type="ECO:0000256" key="2">
    <source>
        <dbReference type="ARBA" id="ARBA00022723"/>
    </source>
</evidence>
<evidence type="ECO:0000259" key="7">
    <source>
        <dbReference type="PROSITE" id="PS51471"/>
    </source>
</evidence>
<keyword evidence="8" id="KW-0223">Dioxygenase</keyword>
<keyword evidence="9" id="KW-1185">Reference proteome</keyword>
<sequence length="353" mass="39361">MQEEKRIPVIDLSAWTQRTPSAGGTTSSDDERRGVVELVGKACTSVGFFAITNHGVNSTRLESLWQSARDFFDLPAPVKLQSKTNNETEYPYGYEQSETLVVGKQLDQGVKSDSLLPPPDQKETFSLGPNNPLAGMPPRRFPSQPPELQEALEEYFQEMEHLATTLLEIFALALDLPQDWFQNKMTRHMSALRLLNYFATDKNASADDKTEIVRAGAHSDYGALTILKAGGPGLQVKWKDGEWVHVPFMEDSFVVNLGDLMQRWTNDKWVSTLHRVVVVPTSGADGGAQRRQSIAYFCNVNGDTPVETLPTCIDEDHPLKYPKVLAKDHLMAKHLASMRHGEPSEKADGHDEL</sequence>
<dbReference type="AlphaFoldDB" id="A0A9N8DVA9"/>
<accession>A0A9N8DVA9</accession>
<dbReference type="Gene3D" id="2.60.120.330">
    <property type="entry name" value="B-lactam Antibiotic, Isopenicillin N Synthase, Chain"/>
    <property type="match status" value="1"/>
</dbReference>
<dbReference type="Proteomes" id="UP001153069">
    <property type="component" value="Unassembled WGS sequence"/>
</dbReference>
<dbReference type="PANTHER" id="PTHR10209">
    <property type="entry name" value="OXIDOREDUCTASE, 2OG-FE II OXYGENASE FAMILY PROTEIN"/>
    <property type="match status" value="1"/>
</dbReference>
<dbReference type="PANTHER" id="PTHR10209:SF881">
    <property type="entry name" value="FI07970P-RELATED"/>
    <property type="match status" value="1"/>
</dbReference>
<reference evidence="8" key="1">
    <citation type="submission" date="2020-06" db="EMBL/GenBank/DDBJ databases">
        <authorList>
            <consortium name="Plant Systems Biology data submission"/>
        </authorList>
    </citation>
    <scope>NUCLEOTIDE SEQUENCE</scope>
    <source>
        <strain evidence="8">D6</strain>
    </source>
</reference>
<feature type="region of interest" description="Disordered" evidence="6">
    <location>
        <begin position="110"/>
        <end position="138"/>
    </location>
</feature>
<dbReference type="Pfam" id="PF14226">
    <property type="entry name" value="DIOX_N"/>
    <property type="match status" value="1"/>
</dbReference>
<evidence type="ECO:0000313" key="9">
    <source>
        <dbReference type="Proteomes" id="UP001153069"/>
    </source>
</evidence>
<evidence type="ECO:0000256" key="4">
    <source>
        <dbReference type="ARBA" id="ARBA00023004"/>
    </source>
</evidence>
<dbReference type="InterPro" id="IPR005123">
    <property type="entry name" value="Oxoglu/Fe-dep_dioxygenase_dom"/>
</dbReference>
<evidence type="ECO:0000256" key="5">
    <source>
        <dbReference type="RuleBase" id="RU003682"/>
    </source>
</evidence>
<evidence type="ECO:0000256" key="1">
    <source>
        <dbReference type="ARBA" id="ARBA00008056"/>
    </source>
</evidence>
<dbReference type="InterPro" id="IPR027443">
    <property type="entry name" value="IPNS-like_sf"/>
</dbReference>
<dbReference type="InterPro" id="IPR044861">
    <property type="entry name" value="IPNS-like_FE2OG_OXY"/>
</dbReference>
<evidence type="ECO:0000256" key="6">
    <source>
        <dbReference type="SAM" id="MobiDB-lite"/>
    </source>
</evidence>
<keyword evidence="2 5" id="KW-0479">Metal-binding</keyword>
<protein>
    <submittedName>
        <fullName evidence="8">Probable 2-oxoglutarate-dependent dioxygenase</fullName>
    </submittedName>
</protein>
<dbReference type="OrthoDB" id="288590at2759"/>
<evidence type="ECO:0000313" key="8">
    <source>
        <dbReference type="EMBL" id="CAB9507350.1"/>
    </source>
</evidence>
<dbReference type="GO" id="GO:0051213">
    <property type="term" value="F:dioxygenase activity"/>
    <property type="evidence" value="ECO:0007669"/>
    <property type="project" value="UniProtKB-KW"/>
</dbReference>
<dbReference type="GO" id="GO:0046872">
    <property type="term" value="F:metal ion binding"/>
    <property type="evidence" value="ECO:0007669"/>
    <property type="project" value="UniProtKB-KW"/>
</dbReference>
<proteinExistence type="inferred from homology"/>
<dbReference type="InterPro" id="IPR026992">
    <property type="entry name" value="DIOX_N"/>
</dbReference>